<proteinExistence type="inferred from homology"/>
<dbReference type="HAMAP" id="MF_00771">
    <property type="entry name" value="UPF0310"/>
    <property type="match status" value="1"/>
</dbReference>
<dbReference type="Gene3D" id="3.10.590.10">
    <property type="entry name" value="ph1033 like domains"/>
    <property type="match status" value="1"/>
</dbReference>
<dbReference type="AlphaFoldDB" id="A0A1I1JLD1"/>
<dbReference type="CDD" id="cd21132">
    <property type="entry name" value="EVE-like"/>
    <property type="match status" value="1"/>
</dbReference>
<dbReference type="InterPro" id="IPR002740">
    <property type="entry name" value="EVE_domain"/>
</dbReference>
<dbReference type="EMBL" id="FOLE01000006">
    <property type="protein sequence ID" value="SFC49377.1"/>
    <property type="molecule type" value="Genomic_DNA"/>
</dbReference>
<reference evidence="3 4" key="1">
    <citation type="submission" date="2016-10" db="EMBL/GenBank/DDBJ databases">
        <authorList>
            <person name="de Groot N.N."/>
        </authorList>
    </citation>
    <scope>NUCLEOTIDE SEQUENCE [LARGE SCALE GENOMIC DNA]</scope>
    <source>
        <strain evidence="3 4">DSM 6793</strain>
    </source>
</reference>
<feature type="domain" description="EVE" evidence="2">
    <location>
        <begin position="10"/>
        <end position="141"/>
    </location>
</feature>
<evidence type="ECO:0000256" key="1">
    <source>
        <dbReference type="HAMAP-Rule" id="MF_00771"/>
    </source>
</evidence>
<dbReference type="STRING" id="927664.SAMN05421780_10645"/>
<dbReference type="InterPro" id="IPR022996">
    <property type="entry name" value="UPF0310"/>
</dbReference>
<protein>
    <recommendedName>
        <fullName evidence="1">UPF0310 protein SAMN05421780_10645</fullName>
    </recommendedName>
</protein>
<evidence type="ECO:0000259" key="2">
    <source>
        <dbReference type="Pfam" id="PF01878"/>
    </source>
</evidence>
<dbReference type="SUPFAM" id="SSF88697">
    <property type="entry name" value="PUA domain-like"/>
    <property type="match status" value="1"/>
</dbReference>
<dbReference type="RefSeq" id="WP_091512233.1">
    <property type="nucleotide sequence ID" value="NZ_FOLE01000006.1"/>
</dbReference>
<comment type="similarity">
    <text evidence="1">Belongs to the UPF0310 family.</text>
</comment>
<gene>
    <name evidence="3" type="ORF">SAMN05421780_10645</name>
</gene>
<keyword evidence="4" id="KW-1185">Reference proteome</keyword>
<dbReference type="OrthoDB" id="9793567at2"/>
<evidence type="ECO:0000313" key="3">
    <source>
        <dbReference type="EMBL" id="SFC49377.1"/>
    </source>
</evidence>
<organism evidence="3 4">
    <name type="scientific">Flexibacter flexilis DSM 6793</name>
    <dbReference type="NCBI Taxonomy" id="927664"/>
    <lineage>
        <taxon>Bacteria</taxon>
        <taxon>Pseudomonadati</taxon>
        <taxon>Bacteroidota</taxon>
        <taxon>Cytophagia</taxon>
        <taxon>Cytophagales</taxon>
        <taxon>Flexibacteraceae</taxon>
        <taxon>Flexibacter</taxon>
    </lineage>
</organism>
<accession>A0A1I1JLD1</accession>
<sequence length="147" mass="16991">MISTEKQNPKYWVAVVSQEHTMRGVAGGFMQVCHGKKSPLQRMREGDWLLVYSPKIQMEGDEKCQAFTAIGQAADGAVYQFQMSEDFIPFRRNIRFEPCQQVAIAPLIAELDFIQNKKSWGYPFRFGFFEISEKDFTFIASKMLENE</sequence>
<evidence type="ECO:0000313" key="4">
    <source>
        <dbReference type="Proteomes" id="UP000199514"/>
    </source>
</evidence>
<dbReference type="InterPro" id="IPR015947">
    <property type="entry name" value="PUA-like_sf"/>
</dbReference>
<dbReference type="Pfam" id="PF01878">
    <property type="entry name" value="EVE"/>
    <property type="match status" value="1"/>
</dbReference>
<dbReference type="NCBIfam" id="NF002616">
    <property type="entry name" value="PRK02268.1-2"/>
    <property type="match status" value="1"/>
</dbReference>
<dbReference type="Proteomes" id="UP000199514">
    <property type="component" value="Unassembled WGS sequence"/>
</dbReference>
<name>A0A1I1JLD1_9BACT</name>